<dbReference type="Pfam" id="PF23283">
    <property type="entry name" value="D8C_UMOD"/>
    <property type="match status" value="1"/>
</dbReference>
<feature type="chain" id="PRO_5046569959" description="UMOD/GP2/OIT3-like D8C domain-containing protein" evidence="4">
    <location>
        <begin position="20"/>
        <end position="201"/>
    </location>
</feature>
<evidence type="ECO:0000256" key="2">
    <source>
        <dbReference type="ARBA" id="ARBA00023157"/>
    </source>
</evidence>
<dbReference type="Proteomes" id="UP001159427">
    <property type="component" value="Unassembled WGS sequence"/>
</dbReference>
<feature type="signal peptide" evidence="4">
    <location>
        <begin position="1"/>
        <end position="19"/>
    </location>
</feature>
<keyword evidence="2" id="KW-1015">Disulfide bond</keyword>
<comment type="caution">
    <text evidence="6">The sequence shown here is derived from an EMBL/GenBank/DDBJ whole genome shotgun (WGS) entry which is preliminary data.</text>
</comment>
<evidence type="ECO:0000256" key="4">
    <source>
        <dbReference type="SAM" id="SignalP"/>
    </source>
</evidence>
<dbReference type="EMBL" id="CALNXI010000733">
    <property type="protein sequence ID" value="CAH3041974.1"/>
    <property type="molecule type" value="Genomic_DNA"/>
</dbReference>
<accession>A0ABN8N7C9</accession>
<proteinExistence type="predicted"/>
<evidence type="ECO:0000256" key="1">
    <source>
        <dbReference type="ARBA" id="ARBA00022729"/>
    </source>
</evidence>
<evidence type="ECO:0000313" key="6">
    <source>
        <dbReference type="EMBL" id="CAH3041974.1"/>
    </source>
</evidence>
<dbReference type="PANTHER" id="PTHR36191">
    <property type="entry name" value="ENDO/EXONUCLEASE/PHOSPHATASE DOMAIN-CONTAINING PROTEIN-RELATED"/>
    <property type="match status" value="1"/>
</dbReference>
<feature type="compositionally biased region" description="Polar residues" evidence="3">
    <location>
        <begin position="180"/>
        <end position="201"/>
    </location>
</feature>
<gene>
    <name evidence="6" type="ORF">PEVE_00040383</name>
</gene>
<feature type="domain" description="UMOD/GP2/OIT3-like D8C" evidence="5">
    <location>
        <begin position="99"/>
        <end position="157"/>
    </location>
</feature>
<keyword evidence="7" id="KW-1185">Reference proteome</keyword>
<sequence length="201" mass="22020">MKATFFLLVAFSLVTKSAGFVVERPDGIGIDLEVDDEVGGENEDVSDFLVDSNVDTSECSTYKILNESSRAQSFQQHAGAFVCYNKGWYRFQGEVETKMANSCPKSNHCGWMVGEHPTVDQGVVRRKVCFHWSNNCCSFSANIRVRNCGSFYVYELLSNLNYHWKLKLYCGSGLADETAENSGESGSGTAAINSGEGSSPA</sequence>
<feature type="region of interest" description="Disordered" evidence="3">
    <location>
        <begin position="179"/>
        <end position="201"/>
    </location>
</feature>
<keyword evidence="1 4" id="KW-0732">Signal</keyword>
<protein>
    <recommendedName>
        <fullName evidence="5">UMOD/GP2/OIT3-like D8C domain-containing protein</fullName>
    </recommendedName>
</protein>
<evidence type="ECO:0000313" key="7">
    <source>
        <dbReference type="Proteomes" id="UP001159427"/>
    </source>
</evidence>
<evidence type="ECO:0000259" key="5">
    <source>
        <dbReference type="Pfam" id="PF23283"/>
    </source>
</evidence>
<dbReference type="PANTHER" id="PTHR36191:SF4">
    <property type="entry name" value="VWFD DOMAIN-CONTAINING PROTEIN"/>
    <property type="match status" value="1"/>
</dbReference>
<dbReference type="InterPro" id="IPR057774">
    <property type="entry name" value="D8C_UMOD/GP2/OIT3-like"/>
</dbReference>
<organism evidence="6 7">
    <name type="scientific">Porites evermanni</name>
    <dbReference type="NCBI Taxonomy" id="104178"/>
    <lineage>
        <taxon>Eukaryota</taxon>
        <taxon>Metazoa</taxon>
        <taxon>Cnidaria</taxon>
        <taxon>Anthozoa</taxon>
        <taxon>Hexacorallia</taxon>
        <taxon>Scleractinia</taxon>
        <taxon>Fungiina</taxon>
        <taxon>Poritidae</taxon>
        <taxon>Porites</taxon>
    </lineage>
</organism>
<evidence type="ECO:0000256" key="3">
    <source>
        <dbReference type="SAM" id="MobiDB-lite"/>
    </source>
</evidence>
<name>A0ABN8N7C9_9CNID</name>
<reference evidence="6 7" key="1">
    <citation type="submission" date="2022-05" db="EMBL/GenBank/DDBJ databases">
        <authorList>
            <consortium name="Genoscope - CEA"/>
            <person name="William W."/>
        </authorList>
    </citation>
    <scope>NUCLEOTIDE SEQUENCE [LARGE SCALE GENOMIC DNA]</scope>
</reference>